<keyword evidence="2" id="KW-1185">Reference proteome</keyword>
<protein>
    <submittedName>
        <fullName evidence="1">Uncharacterized protein</fullName>
    </submittedName>
</protein>
<reference evidence="1" key="1">
    <citation type="submission" date="2022-02" db="EMBL/GenBank/DDBJ databases">
        <title>Plant Genome Project.</title>
        <authorList>
            <person name="Zhang R.-G."/>
        </authorList>
    </citation>
    <scope>NUCLEOTIDE SEQUENCE</scope>
    <source>
        <strain evidence="1">AT1</strain>
    </source>
</reference>
<evidence type="ECO:0000313" key="1">
    <source>
        <dbReference type="EMBL" id="KAI8558220.1"/>
    </source>
</evidence>
<comment type="caution">
    <text evidence="1">The sequence shown here is derived from an EMBL/GenBank/DDBJ whole genome shotgun (WGS) entry which is preliminary data.</text>
</comment>
<dbReference type="Proteomes" id="UP001062846">
    <property type="component" value="Chromosome 4"/>
</dbReference>
<gene>
    <name evidence="1" type="ORF">RHMOL_Rhmol04G0073300</name>
</gene>
<dbReference type="EMBL" id="CM046391">
    <property type="protein sequence ID" value="KAI8558220.1"/>
    <property type="molecule type" value="Genomic_DNA"/>
</dbReference>
<sequence length="732" mass="80248">MSLVTRSLSIDLIALFLFLIPLLHIKALALDTTISSLSLSNTINVAGNETDFHALLAFKSSILPEYQQALSTWNESLHFCHWEGVKCGRLHERVTILNLTSRGLMGSLSPYVGNLSFLRVLSLRNNTFTGEIPTELGDLFRLQKLDLLRNGFEGKIPASLSRCSNLRDLTLGRNKLVGEFPKELSYSMPRLISLLLHENNFTGGLPPSIVNLTSLIKFTAAYNPFGGGIPNAYGQLKNLSLLALDETQISELENLDLGENKFNGKVRNDFGNLQNLLFINLANNNFETKGSDGLAYLNSLTNCSNLETVVLENGQFGGVLPDSVGNLSTSVSSLVLRLNQLYGSIPSTIGNLVNLETLALNDNLFTGPIPDTIGYLRKLQYMAFSNNKISGEIPKSIGNLSMMSKLHLGKNRLEGAIPSSLGDCRNLLEILLNENNLHGSIPRQLFMGNEFKALVYELMPNGSLDNWLHPIPEANIGEREFVGLDLLQRVDIAIDVACALDYLHHQCEMPIIHHDLKPSNILLDGDMVAHVGDFGLARFHADLELTTPSTSSSSTIRGTIGYAAPGQIPDSIGHVHKLQRLSISYNALSGEIPDSIGNLSLIEELYLDKNRLEGAIPASLGNCQKLLWLSLSENNLNGSIPRQLLTISSLSIRLDLARNRFSGSLPLEVGNLKNLVKMDISENGLSGEIPKTLGSCSSLEYLYMYQNFFQGSIPSSMESLRGHLAYLYLLGG</sequence>
<accession>A0ACC0NYD3</accession>
<organism evidence="1 2">
    <name type="scientific">Rhododendron molle</name>
    <name type="common">Chinese azalea</name>
    <name type="synonym">Azalea mollis</name>
    <dbReference type="NCBI Taxonomy" id="49168"/>
    <lineage>
        <taxon>Eukaryota</taxon>
        <taxon>Viridiplantae</taxon>
        <taxon>Streptophyta</taxon>
        <taxon>Embryophyta</taxon>
        <taxon>Tracheophyta</taxon>
        <taxon>Spermatophyta</taxon>
        <taxon>Magnoliopsida</taxon>
        <taxon>eudicotyledons</taxon>
        <taxon>Gunneridae</taxon>
        <taxon>Pentapetalae</taxon>
        <taxon>asterids</taxon>
        <taxon>Ericales</taxon>
        <taxon>Ericaceae</taxon>
        <taxon>Ericoideae</taxon>
        <taxon>Rhodoreae</taxon>
        <taxon>Rhododendron</taxon>
    </lineage>
</organism>
<name>A0ACC0NYD3_RHOML</name>
<evidence type="ECO:0000313" key="2">
    <source>
        <dbReference type="Proteomes" id="UP001062846"/>
    </source>
</evidence>
<proteinExistence type="predicted"/>